<accession>A0A1M6G470</accession>
<dbReference type="EMBL" id="FQZE01000010">
    <property type="protein sequence ID" value="SHJ04694.1"/>
    <property type="molecule type" value="Genomic_DNA"/>
</dbReference>
<reference evidence="2 3" key="1">
    <citation type="submission" date="2016-11" db="EMBL/GenBank/DDBJ databases">
        <authorList>
            <person name="Jaros S."/>
            <person name="Januszkiewicz K."/>
            <person name="Wedrychowicz H."/>
        </authorList>
    </citation>
    <scope>NUCLEOTIDE SEQUENCE [LARGE SCALE GENOMIC DNA]</scope>
    <source>
        <strain evidence="2 3">DSM 27063</strain>
    </source>
</reference>
<dbReference type="Proteomes" id="UP000184050">
    <property type="component" value="Unassembled WGS sequence"/>
</dbReference>
<evidence type="ECO:0008006" key="4">
    <source>
        <dbReference type="Google" id="ProtNLM"/>
    </source>
</evidence>
<evidence type="ECO:0000313" key="3">
    <source>
        <dbReference type="Proteomes" id="UP000184050"/>
    </source>
</evidence>
<keyword evidence="1" id="KW-0732">Signal</keyword>
<dbReference type="STRING" id="1168035.SAMN05444280_11022"/>
<sequence length="327" mass="36322">MNSGKKIGFLLLLICSWGFSLAQSDGALLSFSNKLLLNPSFAGLNKNTNLWTGIYFVAENKKNLNNEFFTTWDSWSEKLNGGVAISFHQGLTGNINTSTTGLGFTFTKPFKSTKNGMLIPSVNISYKGSTKHWFATYIDGVLNRKTEPPSPPGEEFLRYNIFQPKLGILWVSPIRQIGLSASFPLKINIAESGDLPEKAGPQLIFYYTQSQMGKQNGLVSQPFKASPEIVVLYSDQVILSRAGLRFENVNHNYAVFLQNNYTSNFHGLGLTYGWRFGNFELNLTGGGAYSFSTDAIGGFGEATLRLVIPYVHFNKKNPWAPVTKPFY</sequence>
<protein>
    <recommendedName>
        <fullName evidence="4">Type IX secretion system membrane protein, PorP/SprF family</fullName>
    </recommendedName>
</protein>
<evidence type="ECO:0000256" key="1">
    <source>
        <dbReference type="SAM" id="SignalP"/>
    </source>
</evidence>
<feature type="chain" id="PRO_5012093307" description="Type IX secretion system membrane protein, PorP/SprF family" evidence="1">
    <location>
        <begin position="23"/>
        <end position="327"/>
    </location>
</feature>
<organism evidence="2 3">
    <name type="scientific">Tangfeifania diversioriginum</name>
    <dbReference type="NCBI Taxonomy" id="1168035"/>
    <lineage>
        <taxon>Bacteria</taxon>
        <taxon>Pseudomonadati</taxon>
        <taxon>Bacteroidota</taxon>
        <taxon>Bacteroidia</taxon>
        <taxon>Marinilabiliales</taxon>
        <taxon>Prolixibacteraceae</taxon>
        <taxon>Tangfeifania</taxon>
    </lineage>
</organism>
<gene>
    <name evidence="2" type="ORF">SAMN05444280_11022</name>
</gene>
<proteinExistence type="predicted"/>
<dbReference type="AlphaFoldDB" id="A0A1M6G470"/>
<keyword evidence="3" id="KW-1185">Reference proteome</keyword>
<feature type="signal peptide" evidence="1">
    <location>
        <begin position="1"/>
        <end position="22"/>
    </location>
</feature>
<evidence type="ECO:0000313" key="2">
    <source>
        <dbReference type="EMBL" id="SHJ04694.1"/>
    </source>
</evidence>
<name>A0A1M6G470_9BACT</name>